<dbReference type="RefSeq" id="WP_060459535.1">
    <property type="nucleotide sequence ID" value="NZ_AP014808.1"/>
</dbReference>
<dbReference type="Proteomes" id="UP000035709">
    <property type="component" value="Chromosome"/>
</dbReference>
<dbReference type="OrthoDB" id="9790031at2"/>
<gene>
    <name evidence="1" type="ORF">LBAT_1006</name>
</gene>
<organism evidence="1 2">
    <name type="scientific">Lactobacillus acetotolerans</name>
    <dbReference type="NCBI Taxonomy" id="1600"/>
    <lineage>
        <taxon>Bacteria</taxon>
        <taxon>Bacillati</taxon>
        <taxon>Bacillota</taxon>
        <taxon>Bacilli</taxon>
        <taxon>Lactobacillales</taxon>
        <taxon>Lactobacillaceae</taxon>
        <taxon>Lactobacillus</taxon>
    </lineage>
</organism>
<dbReference type="GO" id="GO:0000287">
    <property type="term" value="F:magnesium ion binding"/>
    <property type="evidence" value="ECO:0007669"/>
    <property type="project" value="TreeGrafter"/>
</dbReference>
<dbReference type="NCBIfam" id="TIGR00099">
    <property type="entry name" value="Cof-subfamily"/>
    <property type="match status" value="1"/>
</dbReference>
<evidence type="ECO:0000313" key="2">
    <source>
        <dbReference type="Proteomes" id="UP000035709"/>
    </source>
</evidence>
<dbReference type="Gene3D" id="3.40.50.1000">
    <property type="entry name" value="HAD superfamily/HAD-like"/>
    <property type="match status" value="1"/>
</dbReference>
<dbReference type="CDD" id="cd07516">
    <property type="entry name" value="HAD_Pase"/>
    <property type="match status" value="1"/>
</dbReference>
<dbReference type="AlphaFoldDB" id="A0A0D6A4K1"/>
<protein>
    <submittedName>
        <fullName evidence="1">Hydrolase</fullName>
    </submittedName>
</protein>
<dbReference type="KEGG" id="lae:LBAT_1006"/>
<dbReference type="STRING" id="1600.LBAT_1006"/>
<dbReference type="EMBL" id="AP014808">
    <property type="protein sequence ID" value="BAQ57395.1"/>
    <property type="molecule type" value="Genomic_DNA"/>
</dbReference>
<accession>A0A0D6A4K1</accession>
<keyword evidence="1" id="KW-0378">Hydrolase</keyword>
<dbReference type="InterPro" id="IPR036412">
    <property type="entry name" value="HAD-like_sf"/>
</dbReference>
<dbReference type="PANTHER" id="PTHR10000:SF8">
    <property type="entry name" value="HAD SUPERFAMILY HYDROLASE-LIKE, TYPE 3"/>
    <property type="match status" value="1"/>
</dbReference>
<dbReference type="Pfam" id="PF08282">
    <property type="entry name" value="Hydrolase_3"/>
    <property type="match status" value="1"/>
</dbReference>
<proteinExistence type="predicted"/>
<dbReference type="PATRIC" id="fig|1600.4.peg.1030"/>
<dbReference type="InterPro" id="IPR023214">
    <property type="entry name" value="HAD_sf"/>
</dbReference>
<dbReference type="SFLD" id="SFLDG01140">
    <property type="entry name" value="C2.B:_Phosphomannomutase_and_P"/>
    <property type="match status" value="1"/>
</dbReference>
<dbReference type="PANTHER" id="PTHR10000">
    <property type="entry name" value="PHOSPHOSERINE PHOSPHATASE"/>
    <property type="match status" value="1"/>
</dbReference>
<name>A0A0D6A4K1_9LACO</name>
<dbReference type="GO" id="GO:0016791">
    <property type="term" value="F:phosphatase activity"/>
    <property type="evidence" value="ECO:0007669"/>
    <property type="project" value="TreeGrafter"/>
</dbReference>
<dbReference type="Gene3D" id="3.30.1240.10">
    <property type="match status" value="1"/>
</dbReference>
<keyword evidence="2" id="KW-1185">Reference proteome</keyword>
<sequence>MYKIIACDLDETLLDSNTHVPKRNREAIKKITQKGIKFVLATGRGYVSVAKTLKEIGLFDKPNQYVISFNGACITENKSNRIMYFQGLSFDKANELYQLGLNYDVCIHVYTKDMLYVYKPAPDEIDYLTGRHHFKIINEQNISFLKGQEIAKVLYENTDMNYLRKVAADLGKKTDDLDVSYSSNRYLEFNHSGVNKGAGLLRLAKNLGVKPTETMALGDNFNDLAMIKAAGLGVGMQNTNPRMIKQCDVITSANNNQGGVAEAIGKYVLGS</sequence>
<dbReference type="InterPro" id="IPR006379">
    <property type="entry name" value="HAD-SF_hydro_IIB"/>
</dbReference>
<dbReference type="InterPro" id="IPR000150">
    <property type="entry name" value="Cof"/>
</dbReference>
<reference evidence="1 2" key="1">
    <citation type="submission" date="2015-03" db="EMBL/GenBank/DDBJ databases">
        <title>Complete genome sequence of Lactobacillus acetotolerans NBRC 13120.</title>
        <authorList>
            <person name="Toh H."/>
            <person name="Morita H."/>
            <person name="Fujita N."/>
        </authorList>
    </citation>
    <scope>NUCLEOTIDE SEQUENCE [LARGE SCALE GENOMIC DNA]</scope>
    <source>
        <strain evidence="1 2">NBRC 13120</strain>
    </source>
</reference>
<evidence type="ECO:0000313" key="1">
    <source>
        <dbReference type="EMBL" id="BAQ57395.1"/>
    </source>
</evidence>
<dbReference type="SUPFAM" id="SSF56784">
    <property type="entry name" value="HAD-like"/>
    <property type="match status" value="1"/>
</dbReference>
<dbReference type="SFLD" id="SFLDS00003">
    <property type="entry name" value="Haloacid_Dehalogenase"/>
    <property type="match status" value="1"/>
</dbReference>
<dbReference type="NCBIfam" id="TIGR01484">
    <property type="entry name" value="HAD-SF-IIB"/>
    <property type="match status" value="1"/>
</dbReference>
<dbReference type="GO" id="GO:0005829">
    <property type="term" value="C:cytosol"/>
    <property type="evidence" value="ECO:0007669"/>
    <property type="project" value="TreeGrafter"/>
</dbReference>